<dbReference type="KEGG" id="psty:BFS30_22730"/>
<accession>A0A1D7QM20</accession>
<dbReference type="InterPro" id="IPR029058">
    <property type="entry name" value="AB_hydrolase_fold"/>
</dbReference>
<dbReference type="Pfam" id="PF00326">
    <property type="entry name" value="Peptidase_S9"/>
    <property type="match status" value="1"/>
</dbReference>
<evidence type="ECO:0000256" key="1">
    <source>
        <dbReference type="ARBA" id="ARBA00022801"/>
    </source>
</evidence>
<gene>
    <name evidence="3" type="ORF">BFS30_22730</name>
</gene>
<evidence type="ECO:0000313" key="3">
    <source>
        <dbReference type="EMBL" id="AOM79725.1"/>
    </source>
</evidence>
<dbReference type="Gene3D" id="2.120.10.30">
    <property type="entry name" value="TolB, C-terminal domain"/>
    <property type="match status" value="1"/>
</dbReference>
<name>A0A1D7QM20_9SPHI</name>
<evidence type="ECO:0000259" key="2">
    <source>
        <dbReference type="Pfam" id="PF00326"/>
    </source>
</evidence>
<keyword evidence="4" id="KW-1185">Reference proteome</keyword>
<dbReference type="EMBL" id="CP017141">
    <property type="protein sequence ID" value="AOM79725.1"/>
    <property type="molecule type" value="Genomic_DNA"/>
</dbReference>
<dbReference type="InterPro" id="IPR011042">
    <property type="entry name" value="6-blade_b-propeller_TolB-like"/>
</dbReference>
<proteinExistence type="predicted"/>
<dbReference type="AlphaFoldDB" id="A0A1D7QM20"/>
<dbReference type="PANTHER" id="PTHR42776">
    <property type="entry name" value="SERINE PEPTIDASE S9 FAMILY MEMBER"/>
    <property type="match status" value="1"/>
</dbReference>
<dbReference type="PANTHER" id="PTHR42776:SF28">
    <property type="entry name" value="GLUTAMYL ENDOPEPTIDASE, CHLOROPLASTIC-RELATED"/>
    <property type="match status" value="1"/>
</dbReference>
<dbReference type="OrthoDB" id="6388416at2"/>
<organism evidence="3 4">
    <name type="scientific">Pedobacter steynii</name>
    <dbReference type="NCBI Taxonomy" id="430522"/>
    <lineage>
        <taxon>Bacteria</taxon>
        <taxon>Pseudomonadati</taxon>
        <taxon>Bacteroidota</taxon>
        <taxon>Sphingobacteriia</taxon>
        <taxon>Sphingobacteriales</taxon>
        <taxon>Sphingobacteriaceae</taxon>
        <taxon>Pedobacter</taxon>
    </lineage>
</organism>
<protein>
    <submittedName>
        <fullName evidence="3">Aminoacyl peptidase</fullName>
    </submittedName>
</protein>
<sequence length="804" mass="89740">MKKTLLSFLLMGGLSTYVYPQENLTYQLPPKSIVDLVDAPGSPTVQFNKDGSLMLLLQAPGYASIEQVAQPVIGLAGIRINPANNSTEGELSGVYNGLTIKDLKTGKENKLSGLPEKLRMTNISWNADGSCFAFANNGMNGVELWLADMKSFKATKLSDGYLNDAYGTTLQWHPDGKHILAQFILSERGTKPAENIVPTGPVVQENLGVVTPSRTYQNLLKNSYDQNLMEYYLTSQLQSVDLSGNATKIGAPAIYRNAAYSPDGQYLMVQTIEKPYSYLVPIYYFPFQTAVLDGTGKLVKQLYNAPLAEKLPTGFDAVAMGPRSYEWRSDAAATLVWTEAQDKGDPNLKSELRDVLYTLKAPFTAEPVKLFSMGLRYSNILWINQTYALVKEQWRKDRKERMTLINPETGKTIKEIANRSSEDTYTDPGDFIYGKGPYAAKVLLFDKGAPGVVFTKGAGASPLGDRPFILKWNLLSNKQDTLFKSKSPYYEDPVFFNNTGKVYISRESTEETPNIFAINLKNKSERAFTSFSDPYPSLKGVQKTLLSYPRKDGIKLSATLYLPKDYKKESGPLPVLIWAYPREFKSLAAAGQVKGSPYRFTRLAFRSPVFWVTRGYAVLDQADMPIVGEGKEEPNDTFLKQIEDNATALIDYVVDMGVADRGRIGVGGHSYGAFMTANLLAHTKLFAAGIARSGAYNRTLTPFGFQGEARTYWQAMDVYNKMSPFNYADKIKTPLLMTHGIDDENSGTFPIQSERLYSAIKGHGGTVRLVLLPKEFHGYRSRESILHTFWEQDQWLEKYVKNKK</sequence>
<dbReference type="InterPro" id="IPR001375">
    <property type="entry name" value="Peptidase_S9_cat"/>
</dbReference>
<dbReference type="SUPFAM" id="SSF82171">
    <property type="entry name" value="DPP6 N-terminal domain-like"/>
    <property type="match status" value="1"/>
</dbReference>
<evidence type="ECO:0000313" key="4">
    <source>
        <dbReference type="Proteomes" id="UP000094313"/>
    </source>
</evidence>
<keyword evidence="1" id="KW-0378">Hydrolase</keyword>
<dbReference type="SUPFAM" id="SSF53474">
    <property type="entry name" value="alpha/beta-Hydrolases"/>
    <property type="match status" value="1"/>
</dbReference>
<dbReference type="GO" id="GO:0006508">
    <property type="term" value="P:proteolysis"/>
    <property type="evidence" value="ECO:0007669"/>
    <property type="project" value="InterPro"/>
</dbReference>
<dbReference type="Gene3D" id="3.40.50.1820">
    <property type="entry name" value="alpha/beta hydrolase"/>
    <property type="match status" value="1"/>
</dbReference>
<dbReference type="Proteomes" id="UP000094313">
    <property type="component" value="Chromosome"/>
</dbReference>
<reference evidence="3 4" key="1">
    <citation type="submission" date="2016-08" db="EMBL/GenBank/DDBJ databases">
        <authorList>
            <person name="Seilhamer J.J."/>
        </authorList>
    </citation>
    <scope>NUCLEOTIDE SEQUENCE [LARGE SCALE GENOMIC DNA]</scope>
    <source>
        <strain evidence="3 4">DX4</strain>
    </source>
</reference>
<feature type="domain" description="Peptidase S9 prolyl oligopeptidase catalytic" evidence="2">
    <location>
        <begin position="647"/>
        <end position="802"/>
    </location>
</feature>
<dbReference type="GO" id="GO:0004252">
    <property type="term" value="F:serine-type endopeptidase activity"/>
    <property type="evidence" value="ECO:0007669"/>
    <property type="project" value="TreeGrafter"/>
</dbReference>